<dbReference type="InterPro" id="IPR036242">
    <property type="entry name" value="Agglutinin_dom_sf"/>
</dbReference>
<dbReference type="PANTHER" id="PTHR39244:SF5">
    <property type="entry name" value="NATTERIN-3-LIKE"/>
    <property type="match status" value="1"/>
</dbReference>
<dbReference type="SMART" id="SM00791">
    <property type="entry name" value="Agglutinin"/>
    <property type="match status" value="1"/>
</dbReference>
<accession>A0AAD4V5Q0</accession>
<dbReference type="AlphaFoldDB" id="A0AAD4V5Q0"/>
<dbReference type="Proteomes" id="UP001054821">
    <property type="component" value="Chromosome 7"/>
</dbReference>
<dbReference type="InterPro" id="IPR053237">
    <property type="entry name" value="Natterin_C"/>
</dbReference>
<protein>
    <recommendedName>
        <fullName evidence="1">Agglutinin domain-containing protein</fullName>
    </recommendedName>
</protein>
<keyword evidence="3" id="KW-1185">Reference proteome</keyword>
<evidence type="ECO:0000259" key="1">
    <source>
        <dbReference type="SMART" id="SM00791"/>
    </source>
</evidence>
<dbReference type="InterPro" id="IPR008998">
    <property type="entry name" value="Agglutinin"/>
</dbReference>
<evidence type="ECO:0000313" key="2">
    <source>
        <dbReference type="EMBL" id="KAI5317822.1"/>
    </source>
</evidence>
<dbReference type="Gene3D" id="2.170.15.10">
    <property type="entry name" value="Proaerolysin, chain A, domain 3"/>
    <property type="match status" value="1"/>
</dbReference>
<name>A0AAD4V5Q0_PRUDU</name>
<organism evidence="2 3">
    <name type="scientific">Prunus dulcis</name>
    <name type="common">Almond</name>
    <name type="synonym">Amygdalus dulcis</name>
    <dbReference type="NCBI Taxonomy" id="3755"/>
    <lineage>
        <taxon>Eukaryota</taxon>
        <taxon>Viridiplantae</taxon>
        <taxon>Streptophyta</taxon>
        <taxon>Embryophyta</taxon>
        <taxon>Tracheophyta</taxon>
        <taxon>Spermatophyta</taxon>
        <taxon>Magnoliopsida</taxon>
        <taxon>eudicotyledons</taxon>
        <taxon>Gunneridae</taxon>
        <taxon>Pentapetalae</taxon>
        <taxon>rosids</taxon>
        <taxon>fabids</taxon>
        <taxon>Rosales</taxon>
        <taxon>Rosaceae</taxon>
        <taxon>Amygdaloideae</taxon>
        <taxon>Amygdaleae</taxon>
        <taxon>Prunus</taxon>
    </lineage>
</organism>
<dbReference type="EMBL" id="JAJFAZ020000007">
    <property type="protein sequence ID" value="KAI5317822.1"/>
    <property type="molecule type" value="Genomic_DNA"/>
</dbReference>
<sequence length="320" mass="36300">MAFQLPRFFALKSKKNEKHLQYIHQDIKKLHGFLQFSGDNVVSPYAQFQMVAATSCNRRLVHIRSCYNNKYLVREDKDHWWIVARADEPQEDQSLWSCTLYEPQLVQPQADNNGSIPLIRLRHVQLGHYLKLLSANDFQACLFAHQATPDTQKFDVFTVKELVLSRTISDLNFRLAHARIYNHNIDLLVATGEAENCTLQPANALILLSYIDTKVSTWITSVDNVAFTSLIPTTLTSDTLFAVDHNDGGIIGVLGKFNGVYQCGQTHTSQTTIESRFPVVVPPMSKPTPRTITYHKEGGVYTGVSFYNFKHKKEEEPLAG</sequence>
<proteinExistence type="predicted"/>
<comment type="caution">
    <text evidence="2">The sequence shown here is derived from an EMBL/GenBank/DDBJ whole genome shotgun (WGS) entry which is preliminary data.</text>
</comment>
<dbReference type="Gene3D" id="2.80.10.50">
    <property type="match status" value="1"/>
</dbReference>
<evidence type="ECO:0000313" key="3">
    <source>
        <dbReference type="Proteomes" id="UP001054821"/>
    </source>
</evidence>
<feature type="domain" description="Agglutinin" evidence="1">
    <location>
        <begin position="3"/>
        <end position="161"/>
    </location>
</feature>
<dbReference type="SUPFAM" id="SSF50382">
    <property type="entry name" value="Agglutinin"/>
    <property type="match status" value="1"/>
</dbReference>
<dbReference type="PANTHER" id="PTHR39244">
    <property type="entry name" value="NATTERIN-4"/>
    <property type="match status" value="1"/>
</dbReference>
<dbReference type="Pfam" id="PF07468">
    <property type="entry name" value="Agglutinin"/>
    <property type="match status" value="1"/>
</dbReference>
<gene>
    <name evidence="2" type="ORF">L3X38_037529</name>
</gene>
<reference evidence="2 3" key="1">
    <citation type="journal article" date="2022" name="G3 (Bethesda)">
        <title>Whole-genome sequence and methylome profiling of the almond [Prunus dulcis (Mill.) D.A. Webb] cultivar 'Nonpareil'.</title>
        <authorList>
            <person name="D'Amico-Willman K.M."/>
            <person name="Ouma W.Z."/>
            <person name="Meulia T."/>
            <person name="Sideli G.M."/>
            <person name="Gradziel T.M."/>
            <person name="Fresnedo-Ramirez J."/>
        </authorList>
    </citation>
    <scope>NUCLEOTIDE SEQUENCE [LARGE SCALE GENOMIC DNA]</scope>
    <source>
        <strain evidence="2">Clone GOH B32 T37-40</strain>
    </source>
</reference>